<dbReference type="PaxDb" id="4097-A0A1S4CCT0"/>
<dbReference type="Gene3D" id="3.30.420.10">
    <property type="entry name" value="Ribonuclease H-like superfamily/Ribonuclease H"/>
    <property type="match status" value="1"/>
</dbReference>
<dbReference type="SUPFAM" id="SSF53098">
    <property type="entry name" value="Ribonuclease H-like"/>
    <property type="match status" value="1"/>
</dbReference>
<organism evidence="2">
    <name type="scientific">Nicotiana tabacum</name>
    <name type="common">Common tobacco</name>
    <dbReference type="NCBI Taxonomy" id="4097"/>
    <lineage>
        <taxon>Eukaryota</taxon>
        <taxon>Viridiplantae</taxon>
        <taxon>Streptophyta</taxon>
        <taxon>Embryophyta</taxon>
        <taxon>Tracheophyta</taxon>
        <taxon>Spermatophyta</taxon>
        <taxon>Magnoliopsida</taxon>
        <taxon>eudicotyledons</taxon>
        <taxon>Gunneridae</taxon>
        <taxon>Pentapetalae</taxon>
        <taxon>asterids</taxon>
        <taxon>lamiids</taxon>
        <taxon>Solanales</taxon>
        <taxon>Solanaceae</taxon>
        <taxon>Nicotianoideae</taxon>
        <taxon>Nicotianeae</taxon>
        <taxon>Nicotiana</taxon>
    </lineage>
</organism>
<evidence type="ECO:0000259" key="1">
    <source>
        <dbReference type="PROSITE" id="PS50994"/>
    </source>
</evidence>
<dbReference type="KEGG" id="nta:107817462"/>
<proteinExistence type="predicted"/>
<dbReference type="InterPro" id="IPR012337">
    <property type="entry name" value="RNaseH-like_sf"/>
</dbReference>
<dbReference type="PANTHER" id="PTHR46148">
    <property type="entry name" value="CHROMO DOMAIN-CONTAINING PROTEIN"/>
    <property type="match status" value="1"/>
</dbReference>
<protein>
    <recommendedName>
        <fullName evidence="1">Integrase catalytic domain-containing protein</fullName>
    </recommendedName>
</protein>
<dbReference type="InterPro" id="IPR056924">
    <property type="entry name" value="SH3_Tf2-1"/>
</dbReference>
<name>A0A1S4CCT0_TOBAC</name>
<dbReference type="InterPro" id="IPR036397">
    <property type="entry name" value="RNaseH_sf"/>
</dbReference>
<dbReference type="OrthoDB" id="1224824at2759"/>
<dbReference type="STRING" id="4097.A0A1S4CCT0"/>
<gene>
    <name evidence="2" type="primary">LOC107817462</name>
</gene>
<reference evidence="2" key="1">
    <citation type="submission" date="2025-08" db="UniProtKB">
        <authorList>
            <consortium name="RefSeq"/>
        </authorList>
    </citation>
    <scope>IDENTIFICATION</scope>
</reference>
<dbReference type="PANTHER" id="PTHR46148:SF58">
    <property type="entry name" value="RETROTRANSPOSON PROTEIN"/>
    <property type="match status" value="1"/>
</dbReference>
<dbReference type="PROSITE" id="PS50994">
    <property type="entry name" value="INTEGRASE"/>
    <property type="match status" value="1"/>
</dbReference>
<dbReference type="OMA" id="WETEQEM"/>
<dbReference type="InterPro" id="IPR001584">
    <property type="entry name" value="Integrase_cat-core"/>
</dbReference>
<accession>A0A1S4CCT0</accession>
<sequence>MVDQCPKCQQVKVEHHRPRGLTQCIELPLWKWDMINMDFIIGLPHTPRRYDSIWVIIDRLTKFAHFLPVRTTYSAEDYAKIYIREIVRLHGVPLSIIYDRGAQFTTHFCKSFQKGLGTQVNLSTAFHSQTDGQVEHTIQTVEDMLSQSRQKSYADVRRRDLEFDVEDWVFLKVSPMKSVMRFGKKGKLSPRYVGPYKIIRRIGRVVHELDLPSELGAFHPMFHVSMLRKCIGDPSRITPIEDIHIAEDLSYAEVPIAILDRQVRKLRTKEVASVKVLWQNNNIEEMTWEAEEEMRKKYPYLFTT</sequence>
<evidence type="ECO:0000313" key="2">
    <source>
        <dbReference type="RefSeq" id="XP_016498779.1"/>
    </source>
</evidence>
<dbReference type="GO" id="GO:0015074">
    <property type="term" value="P:DNA integration"/>
    <property type="evidence" value="ECO:0007669"/>
    <property type="project" value="InterPro"/>
</dbReference>
<feature type="domain" description="Integrase catalytic" evidence="1">
    <location>
        <begin position="14"/>
        <end position="198"/>
    </location>
</feature>
<dbReference type="Pfam" id="PF24626">
    <property type="entry name" value="SH3_Tf2-1"/>
    <property type="match status" value="1"/>
</dbReference>
<dbReference type="AlphaFoldDB" id="A0A1S4CCT0"/>
<dbReference type="GO" id="GO:0003676">
    <property type="term" value="F:nucleic acid binding"/>
    <property type="evidence" value="ECO:0007669"/>
    <property type="project" value="InterPro"/>
</dbReference>
<dbReference type="SMR" id="A0A1S4CCT0"/>
<dbReference type="RefSeq" id="XP_016498779.1">
    <property type="nucleotide sequence ID" value="XM_016643293.1"/>
</dbReference>